<keyword evidence="2" id="KW-1133">Transmembrane helix</keyword>
<dbReference type="InterPro" id="IPR039373">
    <property type="entry name" value="Peptidase_M28B"/>
</dbReference>
<dbReference type="SUPFAM" id="SSF53187">
    <property type="entry name" value="Zn-dependent exopeptidases"/>
    <property type="match status" value="1"/>
</dbReference>
<protein>
    <recommendedName>
        <fullName evidence="5">N-acetylated alpha-linked acidic dipeptidase like 2</fullName>
    </recommendedName>
</protein>
<dbReference type="SUPFAM" id="SSF52025">
    <property type="entry name" value="PA domain"/>
    <property type="match status" value="1"/>
</dbReference>
<accession>A0A4W4HQ20</accession>
<dbReference type="GeneTree" id="ENSGT01030000234598"/>
<evidence type="ECO:0000313" key="4">
    <source>
        <dbReference type="Proteomes" id="UP000314983"/>
    </source>
</evidence>
<dbReference type="InterPro" id="IPR036757">
    <property type="entry name" value="TFR-like_dimer_dom_sf"/>
</dbReference>
<evidence type="ECO:0008006" key="5">
    <source>
        <dbReference type="Google" id="ProtNLM"/>
    </source>
</evidence>
<feature type="region of interest" description="Disordered" evidence="1">
    <location>
        <begin position="44"/>
        <end position="68"/>
    </location>
</feature>
<evidence type="ECO:0000256" key="1">
    <source>
        <dbReference type="SAM" id="MobiDB-lite"/>
    </source>
</evidence>
<reference evidence="4" key="2">
    <citation type="journal article" date="2017" name="Sci. Adv.">
        <title>A tail of two voltages: Proteomic comparison of the three electric organs of the electric eel.</title>
        <authorList>
            <person name="Traeger L.L."/>
            <person name="Sabat G."/>
            <person name="Barrett-Wilt G.A."/>
            <person name="Wells G.B."/>
            <person name="Sussman M.R."/>
        </authorList>
    </citation>
    <scope>NUCLEOTIDE SEQUENCE [LARGE SCALE GENOMIC DNA]</scope>
</reference>
<evidence type="ECO:0000313" key="3">
    <source>
        <dbReference type="Ensembl" id="ENSEEEP00000050667.2"/>
    </source>
</evidence>
<feature type="region of interest" description="Disordered" evidence="1">
    <location>
        <begin position="1"/>
        <end position="23"/>
    </location>
</feature>
<dbReference type="InterPro" id="IPR046450">
    <property type="entry name" value="PA_dom_sf"/>
</dbReference>
<dbReference type="AlphaFoldDB" id="A0A4W4HQ20"/>
<dbReference type="SUPFAM" id="SSF47672">
    <property type="entry name" value="Transferrin receptor-like dimerisation domain"/>
    <property type="match status" value="1"/>
</dbReference>
<keyword evidence="2" id="KW-0812">Transmembrane</keyword>
<gene>
    <name evidence="3" type="primary">TMCO4</name>
</gene>
<reference evidence="3" key="3">
    <citation type="submission" date="2020-05" db="EMBL/GenBank/DDBJ databases">
        <title>Electrophorus electricus (electric eel) genome, fEleEle1, primary haplotype.</title>
        <authorList>
            <person name="Myers G."/>
            <person name="Meyer A."/>
            <person name="Fedrigo O."/>
            <person name="Formenti G."/>
            <person name="Rhie A."/>
            <person name="Tracey A."/>
            <person name="Sims Y."/>
            <person name="Jarvis E.D."/>
        </authorList>
    </citation>
    <scope>NUCLEOTIDE SEQUENCE [LARGE SCALE GENOMIC DNA]</scope>
</reference>
<keyword evidence="2" id="KW-0472">Membrane</keyword>
<feature type="transmembrane region" description="Helical" evidence="2">
    <location>
        <begin position="105"/>
        <end position="126"/>
    </location>
</feature>
<dbReference type="PANTHER" id="PTHR10404:SF32">
    <property type="entry name" value="INACTIVE N-ACETYLATED-ALPHA-LINKED ACIDIC DIPEPTIDASE-LIKE PROTEIN 2"/>
    <property type="match status" value="1"/>
</dbReference>
<dbReference type="Ensembl" id="ENSEEET00000051221.2">
    <property type="protein sequence ID" value="ENSEEEP00000050667.2"/>
    <property type="gene ID" value="ENSEEEG00000023816.2"/>
</dbReference>
<name>A0A4W4HQ20_ELEEL</name>
<evidence type="ECO:0000256" key="2">
    <source>
        <dbReference type="SAM" id="Phobius"/>
    </source>
</evidence>
<sequence length="683" mass="74398">MAYRMVRASRVRSALSRDLDSEDLQEAPLELEWELEKELEDPDGFRLESVETHPACGSGSDPDPEPIQPSVSARGRFERLQDDRACAASFSGAPLRSQRCRGACVVKYLLAGAGVFLLGLVVGLYACSPWGQPQKPSTSKDLLERVARGITAEKVRTLLRNPGCHGLPSTGRSSGLKDIQLSSYEVLVSHAGPTPNTIVDMSSKKCYLPNGARCDSRIQSSPAEPFFAAYSAVGTLEAEVVDIQYGSTEDLRRVRTETNVTQKIALLKVGQAPLLYTLSRLAELGFGASLFYVDPCDVPLDQATEHQAFGVTLNPGGDPSTPDLPSSPGSFREDRHNLTSLLVQPISASLARELLVAPAISRGQPCAALAMPTRIKLSITSETSYQRVHDVIGYLKGKTEPDRYVLVGGRHGSWYEGALADWRSSAAVVTQIIASVTAQTHAGWQPDRTIVFCSWGGVALGNIGSYEWGEVECKNSPSEVPPGLEQTLPFVHVSCTGVGGCPGLNVSSLQSPVAVDFFSSQLSVPVVEFTSSASPSEVHTHTHTHTHMTAEAILRLSTDPVLPFSPLDIALDVQKKLKDDPLSTRDLISAAASLRERSAMFQSELMRPANDPGERDPAHVRMLNDVLRDLEKSFLVSSPPPGFSRKTEEVESHIYQHCFSYAQPVAFLIMFRIGFCCWWWCCW</sequence>
<reference evidence="4" key="1">
    <citation type="journal article" date="2014" name="Science">
        <title>Nonhuman genetics. Genomic basis for the convergent evolution of electric organs.</title>
        <authorList>
            <person name="Gallant J.R."/>
            <person name="Traeger L.L."/>
            <person name="Volkening J.D."/>
            <person name="Moffett H."/>
            <person name="Chen P.H."/>
            <person name="Novina C.D."/>
            <person name="Phillips G.N.Jr."/>
            <person name="Anand R."/>
            <person name="Wells G.B."/>
            <person name="Pinch M."/>
            <person name="Guth R."/>
            <person name="Unguez G.A."/>
            <person name="Albert J.S."/>
            <person name="Zakon H.H."/>
            <person name="Samanta M.P."/>
            <person name="Sussman M.R."/>
        </authorList>
    </citation>
    <scope>NUCLEOTIDE SEQUENCE [LARGE SCALE GENOMIC DNA]</scope>
</reference>
<keyword evidence="4" id="KW-1185">Reference proteome</keyword>
<dbReference type="Proteomes" id="UP000314983">
    <property type="component" value="Chromosome 26"/>
</dbReference>
<dbReference type="Gene3D" id="3.40.630.10">
    <property type="entry name" value="Zn peptidases"/>
    <property type="match status" value="1"/>
</dbReference>
<organism evidence="3 4">
    <name type="scientific">Electrophorus electricus</name>
    <name type="common">Electric eel</name>
    <name type="synonym">Gymnotus electricus</name>
    <dbReference type="NCBI Taxonomy" id="8005"/>
    <lineage>
        <taxon>Eukaryota</taxon>
        <taxon>Metazoa</taxon>
        <taxon>Chordata</taxon>
        <taxon>Craniata</taxon>
        <taxon>Vertebrata</taxon>
        <taxon>Euteleostomi</taxon>
        <taxon>Actinopterygii</taxon>
        <taxon>Neopterygii</taxon>
        <taxon>Teleostei</taxon>
        <taxon>Ostariophysi</taxon>
        <taxon>Gymnotiformes</taxon>
        <taxon>Gymnotoidei</taxon>
        <taxon>Gymnotidae</taxon>
        <taxon>Electrophorus</taxon>
    </lineage>
</organism>
<dbReference type="Gene3D" id="3.50.30.30">
    <property type="match status" value="1"/>
</dbReference>
<reference evidence="3" key="4">
    <citation type="submission" date="2025-08" db="UniProtKB">
        <authorList>
            <consortium name="Ensembl"/>
        </authorList>
    </citation>
    <scope>IDENTIFICATION</scope>
</reference>
<proteinExistence type="predicted"/>
<dbReference type="STRING" id="8005.ENSEEEP00000050667"/>
<dbReference type="PANTHER" id="PTHR10404">
    <property type="entry name" value="N-ACETYLATED-ALPHA-LINKED ACIDIC DIPEPTIDASE"/>
    <property type="match status" value="1"/>
</dbReference>
<reference evidence="3" key="5">
    <citation type="submission" date="2025-09" db="UniProtKB">
        <authorList>
            <consortium name="Ensembl"/>
        </authorList>
    </citation>
    <scope>IDENTIFICATION</scope>
</reference>
<dbReference type="OMA" id="GYYAHKK"/>
<feature type="compositionally biased region" description="Low complexity" evidence="1">
    <location>
        <begin position="1"/>
        <end position="16"/>
    </location>
</feature>